<dbReference type="InterPro" id="IPR027417">
    <property type="entry name" value="P-loop_NTPase"/>
</dbReference>
<organism evidence="1 2">
    <name type="scientific">Undibacterium cyanobacteriorum</name>
    <dbReference type="NCBI Taxonomy" id="3073561"/>
    <lineage>
        <taxon>Bacteria</taxon>
        <taxon>Pseudomonadati</taxon>
        <taxon>Pseudomonadota</taxon>
        <taxon>Betaproteobacteria</taxon>
        <taxon>Burkholderiales</taxon>
        <taxon>Oxalobacteraceae</taxon>
        <taxon>Undibacterium</taxon>
    </lineage>
</organism>
<evidence type="ECO:0000313" key="1">
    <source>
        <dbReference type="EMBL" id="WMW79216.1"/>
    </source>
</evidence>
<proteinExistence type="predicted"/>
<name>A0ABY9RE28_9BURK</name>
<accession>A0ABY9RE28</accession>
<dbReference type="RefSeq" id="WP_309480715.1">
    <property type="nucleotide sequence ID" value="NZ_CP133720.1"/>
</dbReference>
<dbReference type="Gene3D" id="3.40.50.300">
    <property type="entry name" value="P-loop containing nucleotide triphosphate hydrolases"/>
    <property type="match status" value="1"/>
</dbReference>
<keyword evidence="2" id="KW-1185">Reference proteome</keyword>
<protein>
    <recommendedName>
        <fullName evidence="3">Uridine kinase</fullName>
    </recommendedName>
</protein>
<sequence length="147" mass="16557">MPIRPSDFDRVAAELEQVLTSHPAKVVAIDGRSGSGKTTLGRFLAWYFNSSLVELDLFLAEGGLVHREPEIDRIIGHRLALRRPVFIEGLKVLSVLEALQKPPDILIYVRNPKHPRGFGFGSELDEYEQTFQPQQRANIVLECEHGL</sequence>
<dbReference type="SUPFAM" id="SSF52540">
    <property type="entry name" value="P-loop containing nucleoside triphosphate hydrolases"/>
    <property type="match status" value="1"/>
</dbReference>
<dbReference type="Proteomes" id="UP001181355">
    <property type="component" value="Chromosome"/>
</dbReference>
<reference evidence="1" key="1">
    <citation type="submission" date="2023-09" db="EMBL/GenBank/DDBJ databases">
        <title>Undibacterium sp. 20NA77.5 isolated from freshwater.</title>
        <authorList>
            <person name="Le V."/>
            <person name="Ko S.-R."/>
            <person name="Ahn C.-Y."/>
            <person name="Oh H.-M."/>
        </authorList>
    </citation>
    <scope>NUCLEOTIDE SEQUENCE</scope>
    <source>
        <strain evidence="1">20NA77.5</strain>
    </source>
</reference>
<evidence type="ECO:0000313" key="2">
    <source>
        <dbReference type="Proteomes" id="UP001181355"/>
    </source>
</evidence>
<dbReference type="EMBL" id="CP133720">
    <property type="protein sequence ID" value="WMW79216.1"/>
    <property type="molecule type" value="Genomic_DNA"/>
</dbReference>
<gene>
    <name evidence="1" type="ORF">RF679_11215</name>
</gene>
<evidence type="ECO:0008006" key="3">
    <source>
        <dbReference type="Google" id="ProtNLM"/>
    </source>
</evidence>